<evidence type="ECO:0000313" key="2">
    <source>
        <dbReference type="Proteomes" id="UP001286313"/>
    </source>
</evidence>
<dbReference type="EMBL" id="JAWQEG010008743">
    <property type="protein sequence ID" value="KAK3849733.1"/>
    <property type="molecule type" value="Genomic_DNA"/>
</dbReference>
<dbReference type="AlphaFoldDB" id="A0AAE1EG10"/>
<sequence>MDGCDIVGVQAREGLVPGSCRGENEAWGGREKRLKASPFTSSVVFPRVFFKQGFIDRFKQLLDCVSPFYVGLAVPKESSAPTYSNPLEV</sequence>
<keyword evidence="2" id="KW-1185">Reference proteome</keyword>
<comment type="caution">
    <text evidence="1">The sequence shown here is derived from an EMBL/GenBank/DDBJ whole genome shotgun (WGS) entry which is preliminary data.</text>
</comment>
<gene>
    <name evidence="1" type="ORF">Pcinc_043529</name>
</gene>
<evidence type="ECO:0000313" key="1">
    <source>
        <dbReference type="EMBL" id="KAK3849733.1"/>
    </source>
</evidence>
<name>A0AAE1EG10_PETCI</name>
<reference evidence="1" key="1">
    <citation type="submission" date="2023-10" db="EMBL/GenBank/DDBJ databases">
        <title>Genome assemblies of two species of porcelain crab, Petrolisthes cinctipes and Petrolisthes manimaculis (Anomura: Porcellanidae).</title>
        <authorList>
            <person name="Angst P."/>
        </authorList>
    </citation>
    <scope>NUCLEOTIDE SEQUENCE</scope>
    <source>
        <strain evidence="1">PB745_01</strain>
        <tissue evidence="1">Gill</tissue>
    </source>
</reference>
<organism evidence="1 2">
    <name type="scientific">Petrolisthes cinctipes</name>
    <name type="common">Flat porcelain crab</name>
    <dbReference type="NCBI Taxonomy" id="88211"/>
    <lineage>
        <taxon>Eukaryota</taxon>
        <taxon>Metazoa</taxon>
        <taxon>Ecdysozoa</taxon>
        <taxon>Arthropoda</taxon>
        <taxon>Crustacea</taxon>
        <taxon>Multicrustacea</taxon>
        <taxon>Malacostraca</taxon>
        <taxon>Eumalacostraca</taxon>
        <taxon>Eucarida</taxon>
        <taxon>Decapoda</taxon>
        <taxon>Pleocyemata</taxon>
        <taxon>Anomura</taxon>
        <taxon>Galatheoidea</taxon>
        <taxon>Porcellanidae</taxon>
        <taxon>Petrolisthes</taxon>
    </lineage>
</organism>
<proteinExistence type="predicted"/>
<protein>
    <submittedName>
        <fullName evidence="1">Uncharacterized protein</fullName>
    </submittedName>
</protein>
<accession>A0AAE1EG10</accession>
<dbReference type="Proteomes" id="UP001286313">
    <property type="component" value="Unassembled WGS sequence"/>
</dbReference>